<protein>
    <recommendedName>
        <fullName evidence="4">Secreted protein</fullName>
    </recommendedName>
</protein>
<reference evidence="2 3" key="1">
    <citation type="submission" date="2019-02" db="EMBL/GenBank/DDBJ databases">
        <title>Deep-cultivation of Planctomycetes and their phenomic and genomic characterization uncovers novel biology.</title>
        <authorList>
            <person name="Wiegand S."/>
            <person name="Jogler M."/>
            <person name="Boedeker C."/>
            <person name="Pinto D."/>
            <person name="Vollmers J."/>
            <person name="Rivas-Marin E."/>
            <person name="Kohn T."/>
            <person name="Peeters S.H."/>
            <person name="Heuer A."/>
            <person name="Rast P."/>
            <person name="Oberbeckmann S."/>
            <person name="Bunk B."/>
            <person name="Jeske O."/>
            <person name="Meyerdierks A."/>
            <person name="Storesund J.E."/>
            <person name="Kallscheuer N."/>
            <person name="Luecker S."/>
            <person name="Lage O.M."/>
            <person name="Pohl T."/>
            <person name="Merkel B.J."/>
            <person name="Hornburger P."/>
            <person name="Mueller R.-W."/>
            <person name="Bruemmer F."/>
            <person name="Labrenz M."/>
            <person name="Spormann A.M."/>
            <person name="Op den Camp H."/>
            <person name="Overmann J."/>
            <person name="Amann R."/>
            <person name="Jetten M.S.M."/>
            <person name="Mascher T."/>
            <person name="Medema M.H."/>
            <person name="Devos D.P."/>
            <person name="Kaster A.-K."/>
            <person name="Ovreas L."/>
            <person name="Rohde M."/>
            <person name="Galperin M.Y."/>
            <person name="Jogler C."/>
        </authorList>
    </citation>
    <scope>NUCLEOTIDE SEQUENCE [LARGE SCALE GENOMIC DNA]</scope>
    <source>
        <strain evidence="2 3">TBK1r</strain>
    </source>
</reference>
<feature type="region of interest" description="Disordered" evidence="1">
    <location>
        <begin position="102"/>
        <end position="122"/>
    </location>
</feature>
<evidence type="ECO:0000256" key="1">
    <source>
        <dbReference type="SAM" id="MobiDB-lite"/>
    </source>
</evidence>
<proteinExistence type="predicted"/>
<dbReference type="Proteomes" id="UP000318081">
    <property type="component" value="Chromosome"/>
</dbReference>
<sequence length="308" mass="33388">MVSGIMFDHHTPPPRRPLNENQRPLWIIIFAILLASIALRTKGQGISDTPQSEATTPSEAASQSEAASPSEVITADQVVGPDEAAQYTEMRIGDRVVLVKRASAERASSPHRERAKPARSMRPKSAFVSAEIAQFDSDADPDGWLASVMLMGSDDQPVAVRRATARFELTPRLPTHDFTGYVDANITPVQWNVPLTFAEDGVATVRLPLQKPLAPLIGWPSTSHPAVGRAGGFHSSRRGIIRHTTSAFQDRTALSDSQSRPAAWSAIGMASFGQLKIRVSVPGEGVFDAVTPIALRPSVLVDTRWPYQ</sequence>
<accession>A0ABX5XM02</accession>
<feature type="region of interest" description="Disordered" evidence="1">
    <location>
        <begin position="45"/>
        <end position="80"/>
    </location>
</feature>
<dbReference type="EMBL" id="CP036432">
    <property type="protein sequence ID" value="QDV82782.1"/>
    <property type="molecule type" value="Genomic_DNA"/>
</dbReference>
<feature type="compositionally biased region" description="Low complexity" evidence="1">
    <location>
        <begin position="51"/>
        <end position="71"/>
    </location>
</feature>
<evidence type="ECO:0000313" key="3">
    <source>
        <dbReference type="Proteomes" id="UP000318081"/>
    </source>
</evidence>
<gene>
    <name evidence="2" type="ORF">TBK1r_17140</name>
</gene>
<feature type="compositionally biased region" description="Basic and acidic residues" evidence="1">
    <location>
        <begin position="102"/>
        <end position="116"/>
    </location>
</feature>
<keyword evidence="3" id="KW-1185">Reference proteome</keyword>
<name>A0ABX5XM02_9BACT</name>
<organism evidence="2 3">
    <name type="scientific">Stieleria magnilauensis</name>
    <dbReference type="NCBI Taxonomy" id="2527963"/>
    <lineage>
        <taxon>Bacteria</taxon>
        <taxon>Pseudomonadati</taxon>
        <taxon>Planctomycetota</taxon>
        <taxon>Planctomycetia</taxon>
        <taxon>Pirellulales</taxon>
        <taxon>Pirellulaceae</taxon>
        <taxon>Stieleria</taxon>
    </lineage>
</organism>
<evidence type="ECO:0008006" key="4">
    <source>
        <dbReference type="Google" id="ProtNLM"/>
    </source>
</evidence>
<evidence type="ECO:0000313" key="2">
    <source>
        <dbReference type="EMBL" id="QDV82782.1"/>
    </source>
</evidence>